<dbReference type="EMBL" id="JANUGV010000003">
    <property type="protein sequence ID" value="MCS0609156.1"/>
    <property type="molecule type" value="Genomic_DNA"/>
</dbReference>
<reference evidence="2 3" key="1">
    <citation type="submission" date="2022-08" db="EMBL/GenBank/DDBJ databases">
        <title>Reclassification of Massilia species as members of the genera Telluria, Duganella, Pseudoduganella, Mokoshia gen. nov. and Zemynaea gen. nov. using orthogonal and non-orthogonal genome-based approaches.</title>
        <authorList>
            <person name="Bowman J.P."/>
        </authorList>
    </citation>
    <scope>NUCLEOTIDE SEQUENCE [LARGE SCALE GENOMIC DNA]</scope>
    <source>
        <strain evidence="2 3">JCM 31607</strain>
    </source>
</reference>
<sequence length="273" mass="28703">MARIELRQAGVIARQEFRDRLRNRWVLAVALVLALLALAIAYAGSAQQGQVGFRGIEVTVASLTSLAVYLVPLIALMLGYDAIVGERERGSLDLLVSMPITRFEILLGKFAGLSAALACATAGGLVLAALPLAPHFKSHDVWHYAGFAGSAVLMGMAFLSMAMLVSVLSRDRIRASGAAIGLWFLFVLAFDLGLTGALVASNGALGSGVFGALLMLNPADVFRMLNIFGSGDVQDMYGLATAVPGVLTSPLLLVGAMAAWIGVPLALSAWRFR</sequence>
<organism evidence="2 3">
    <name type="scientific">Massilia solisilvae</name>
    <dbReference type="NCBI Taxonomy" id="1811225"/>
    <lineage>
        <taxon>Bacteria</taxon>
        <taxon>Pseudomonadati</taxon>
        <taxon>Pseudomonadota</taxon>
        <taxon>Betaproteobacteria</taxon>
        <taxon>Burkholderiales</taxon>
        <taxon>Oxalobacteraceae</taxon>
        <taxon>Telluria group</taxon>
        <taxon>Massilia</taxon>
    </lineage>
</organism>
<protein>
    <submittedName>
        <fullName evidence="2">ABC transporter permease</fullName>
    </submittedName>
</protein>
<feature type="transmembrane region" description="Helical" evidence="1">
    <location>
        <begin position="237"/>
        <end position="263"/>
    </location>
</feature>
<feature type="transmembrane region" description="Helical" evidence="1">
    <location>
        <begin position="106"/>
        <end position="130"/>
    </location>
</feature>
<evidence type="ECO:0000313" key="3">
    <source>
        <dbReference type="Proteomes" id="UP001205861"/>
    </source>
</evidence>
<feature type="transmembrane region" description="Helical" evidence="1">
    <location>
        <begin position="66"/>
        <end position="85"/>
    </location>
</feature>
<evidence type="ECO:0000256" key="1">
    <source>
        <dbReference type="SAM" id="Phobius"/>
    </source>
</evidence>
<dbReference type="RefSeq" id="WP_258856823.1">
    <property type="nucleotide sequence ID" value="NZ_JANUGV010000003.1"/>
</dbReference>
<feature type="transmembrane region" description="Helical" evidence="1">
    <location>
        <begin position="180"/>
        <end position="199"/>
    </location>
</feature>
<name>A0ABT2BKX0_9BURK</name>
<keyword evidence="1" id="KW-0812">Transmembrane</keyword>
<feature type="transmembrane region" description="Helical" evidence="1">
    <location>
        <begin position="25"/>
        <end position="46"/>
    </location>
</feature>
<evidence type="ECO:0000313" key="2">
    <source>
        <dbReference type="EMBL" id="MCS0609156.1"/>
    </source>
</evidence>
<feature type="transmembrane region" description="Helical" evidence="1">
    <location>
        <begin position="142"/>
        <end position="168"/>
    </location>
</feature>
<keyword evidence="1" id="KW-0472">Membrane</keyword>
<gene>
    <name evidence="2" type="ORF">NX773_13370</name>
</gene>
<dbReference type="Pfam" id="PF12679">
    <property type="entry name" value="ABC2_membrane_2"/>
    <property type="match status" value="1"/>
</dbReference>
<accession>A0ABT2BKX0</accession>
<dbReference type="PANTHER" id="PTHR43471:SF1">
    <property type="entry name" value="ABC TRANSPORTER PERMEASE PROTEIN NOSY-RELATED"/>
    <property type="match status" value="1"/>
</dbReference>
<dbReference type="Proteomes" id="UP001205861">
    <property type="component" value="Unassembled WGS sequence"/>
</dbReference>
<keyword evidence="1" id="KW-1133">Transmembrane helix</keyword>
<dbReference type="PANTHER" id="PTHR43471">
    <property type="entry name" value="ABC TRANSPORTER PERMEASE"/>
    <property type="match status" value="1"/>
</dbReference>
<comment type="caution">
    <text evidence="2">The sequence shown here is derived from an EMBL/GenBank/DDBJ whole genome shotgun (WGS) entry which is preliminary data.</text>
</comment>
<proteinExistence type="predicted"/>
<keyword evidence="3" id="KW-1185">Reference proteome</keyword>